<dbReference type="Proteomes" id="UP001589838">
    <property type="component" value="Unassembled WGS sequence"/>
</dbReference>
<evidence type="ECO:0000313" key="2">
    <source>
        <dbReference type="EMBL" id="MFC0470715.1"/>
    </source>
</evidence>
<name>A0ABV6KBM8_9BACI</name>
<proteinExistence type="predicted"/>
<dbReference type="EMBL" id="JBHLUX010000025">
    <property type="protein sequence ID" value="MFC0470715.1"/>
    <property type="molecule type" value="Genomic_DNA"/>
</dbReference>
<sequence>MGGIHLTHERYWNVLRGSKRYTELWALGDEGRVELIEILVNHREKVIVKLDKYQKNLELLNTKIDFYKSSIKKDDTDDLYDQFVQIKKNGNEM</sequence>
<organism evidence="2 3">
    <name type="scientific">Halalkalibacter kiskunsagensis</name>
    <dbReference type="NCBI Taxonomy" id="1548599"/>
    <lineage>
        <taxon>Bacteria</taxon>
        <taxon>Bacillati</taxon>
        <taxon>Bacillota</taxon>
        <taxon>Bacilli</taxon>
        <taxon>Bacillales</taxon>
        <taxon>Bacillaceae</taxon>
        <taxon>Halalkalibacter</taxon>
    </lineage>
</organism>
<gene>
    <name evidence="2" type="ORF">ACFFHM_09470</name>
</gene>
<evidence type="ECO:0000256" key="1">
    <source>
        <dbReference type="SAM" id="Coils"/>
    </source>
</evidence>
<comment type="caution">
    <text evidence="2">The sequence shown here is derived from an EMBL/GenBank/DDBJ whole genome shotgun (WGS) entry which is preliminary data.</text>
</comment>
<evidence type="ECO:0000313" key="3">
    <source>
        <dbReference type="Proteomes" id="UP001589838"/>
    </source>
</evidence>
<accession>A0ABV6KBM8</accession>
<feature type="coiled-coil region" evidence="1">
    <location>
        <begin position="43"/>
        <end position="70"/>
    </location>
</feature>
<reference evidence="2 3" key="1">
    <citation type="submission" date="2024-09" db="EMBL/GenBank/DDBJ databases">
        <authorList>
            <person name="Sun Q."/>
            <person name="Mori K."/>
        </authorList>
    </citation>
    <scope>NUCLEOTIDE SEQUENCE [LARGE SCALE GENOMIC DNA]</scope>
    <source>
        <strain evidence="2 3">NCAIM B.02610</strain>
    </source>
</reference>
<dbReference type="RefSeq" id="WP_335960527.1">
    <property type="nucleotide sequence ID" value="NZ_JAXBLX010000010.1"/>
</dbReference>
<keyword evidence="1" id="KW-0175">Coiled coil</keyword>
<protein>
    <submittedName>
        <fullName evidence="2">Uncharacterized protein</fullName>
    </submittedName>
</protein>
<keyword evidence="3" id="KW-1185">Reference proteome</keyword>